<comment type="caution">
    <text evidence="1">The sequence shown here is derived from an EMBL/GenBank/DDBJ whole genome shotgun (WGS) entry which is preliminary data.</text>
</comment>
<proteinExistence type="predicted"/>
<dbReference type="Proteomes" id="UP000664698">
    <property type="component" value="Unassembled WGS sequence"/>
</dbReference>
<dbReference type="EMBL" id="JAFKCW010000001">
    <property type="protein sequence ID" value="MBN7800004.1"/>
    <property type="molecule type" value="Genomic_DNA"/>
</dbReference>
<dbReference type="RefSeq" id="WP_206567972.1">
    <property type="nucleotide sequence ID" value="NZ_JAFKCW010000001.1"/>
</dbReference>
<organism evidence="1 2">
    <name type="scientific">Algoriphagus aestuariicola</name>
    <dbReference type="NCBI Taxonomy" id="1852016"/>
    <lineage>
        <taxon>Bacteria</taxon>
        <taxon>Pseudomonadati</taxon>
        <taxon>Bacteroidota</taxon>
        <taxon>Cytophagia</taxon>
        <taxon>Cytophagales</taxon>
        <taxon>Cyclobacteriaceae</taxon>
        <taxon>Algoriphagus</taxon>
    </lineage>
</organism>
<protein>
    <recommendedName>
        <fullName evidence="3">Lipoprotein</fullName>
    </recommendedName>
</protein>
<evidence type="ECO:0000313" key="2">
    <source>
        <dbReference type="Proteomes" id="UP000664698"/>
    </source>
</evidence>
<evidence type="ECO:0000313" key="1">
    <source>
        <dbReference type="EMBL" id="MBN7800004.1"/>
    </source>
</evidence>
<name>A0ABS3BL26_9BACT</name>
<evidence type="ECO:0008006" key="3">
    <source>
        <dbReference type="Google" id="ProtNLM"/>
    </source>
</evidence>
<gene>
    <name evidence="1" type="ORF">J0A67_03980</name>
</gene>
<sequence length="121" mass="13302">MKNLIYPFVFLGLMTSCSDDPDPSCNVGNVVTDLPWLADLLAEEENHFIGQTYSILYTGAYKSKTVFVIGNCCPNCSMAPPAVYDCTGRVLGYMGTDGIEWEDIKDSRIIWRSSNNQCGGA</sequence>
<reference evidence="1 2" key="1">
    <citation type="submission" date="2021-03" db="EMBL/GenBank/DDBJ databases">
        <title>novel species isolated from a fishpond in China.</title>
        <authorList>
            <person name="Lu H."/>
            <person name="Cai Z."/>
        </authorList>
    </citation>
    <scope>NUCLEOTIDE SEQUENCE [LARGE SCALE GENOMIC DNA]</scope>
    <source>
        <strain evidence="1 2">JCM 31546</strain>
    </source>
</reference>
<accession>A0ABS3BL26</accession>
<keyword evidence="2" id="KW-1185">Reference proteome</keyword>
<dbReference type="PROSITE" id="PS51257">
    <property type="entry name" value="PROKAR_LIPOPROTEIN"/>
    <property type="match status" value="1"/>
</dbReference>